<dbReference type="Pfam" id="PF13176">
    <property type="entry name" value="TPR_7"/>
    <property type="match status" value="1"/>
</dbReference>
<dbReference type="Proteomes" id="UP001652661">
    <property type="component" value="Chromosome 2R"/>
</dbReference>
<feature type="compositionally biased region" description="Basic residues" evidence="4">
    <location>
        <begin position="958"/>
        <end position="974"/>
    </location>
</feature>
<reference evidence="6" key="2">
    <citation type="submission" date="2025-08" db="UniProtKB">
        <authorList>
            <consortium name="RefSeq"/>
        </authorList>
    </citation>
    <scope>IDENTIFICATION</scope>
    <source>
        <strain evidence="6">14028-0561.14</strain>
        <tissue evidence="6">Whole fly</tissue>
    </source>
</reference>
<reference evidence="5" key="1">
    <citation type="submission" date="2025-05" db="UniProtKB">
        <authorList>
            <consortium name="RefSeq"/>
        </authorList>
    </citation>
    <scope>NUCLEOTIDE SEQUENCE [LARGE SCALE GENOMIC DNA]</scope>
    <source>
        <strain evidence="5">14028-0561.14</strain>
    </source>
</reference>
<dbReference type="SUPFAM" id="SSF48452">
    <property type="entry name" value="TPR-like"/>
    <property type="match status" value="3"/>
</dbReference>
<keyword evidence="5" id="KW-1185">Reference proteome</keyword>
<evidence type="ECO:0000313" key="6">
    <source>
        <dbReference type="RefSeq" id="XP_070140315.1"/>
    </source>
</evidence>
<feature type="repeat" description="TPR" evidence="3">
    <location>
        <begin position="673"/>
        <end position="706"/>
    </location>
</feature>
<dbReference type="SMART" id="SM00028">
    <property type="entry name" value="TPR"/>
    <property type="match status" value="9"/>
</dbReference>
<organism evidence="5 6">
    <name type="scientific">Drosophila kikkawai</name>
    <name type="common">Fruit fly</name>
    <dbReference type="NCBI Taxonomy" id="30033"/>
    <lineage>
        <taxon>Eukaryota</taxon>
        <taxon>Metazoa</taxon>
        <taxon>Ecdysozoa</taxon>
        <taxon>Arthropoda</taxon>
        <taxon>Hexapoda</taxon>
        <taxon>Insecta</taxon>
        <taxon>Pterygota</taxon>
        <taxon>Neoptera</taxon>
        <taxon>Endopterygota</taxon>
        <taxon>Diptera</taxon>
        <taxon>Brachycera</taxon>
        <taxon>Muscomorpha</taxon>
        <taxon>Ephydroidea</taxon>
        <taxon>Drosophilidae</taxon>
        <taxon>Drosophila</taxon>
        <taxon>Sophophora</taxon>
    </lineage>
</organism>
<gene>
    <name evidence="6" type="primary">LOC108072242</name>
</gene>
<feature type="compositionally biased region" description="Low complexity" evidence="4">
    <location>
        <begin position="1023"/>
        <end position="1036"/>
    </location>
</feature>
<feature type="compositionally biased region" description="Basic and acidic residues" evidence="4">
    <location>
        <begin position="842"/>
        <end position="882"/>
    </location>
</feature>
<dbReference type="PROSITE" id="PS50005">
    <property type="entry name" value="TPR"/>
    <property type="match status" value="3"/>
</dbReference>
<evidence type="ECO:0000256" key="4">
    <source>
        <dbReference type="SAM" id="MobiDB-lite"/>
    </source>
</evidence>
<name>A0ABM4GC75_DROKI</name>
<feature type="compositionally biased region" description="Acidic residues" evidence="4">
    <location>
        <begin position="942"/>
        <end position="954"/>
    </location>
</feature>
<protein>
    <submittedName>
        <fullName evidence="6">RNA polymerase-associated protein CTR9 homolog</fullName>
    </submittedName>
</protein>
<evidence type="ECO:0000256" key="3">
    <source>
        <dbReference type="PROSITE-ProRule" id="PRU00339"/>
    </source>
</evidence>
<evidence type="ECO:0000313" key="5">
    <source>
        <dbReference type="Proteomes" id="UP001652661"/>
    </source>
</evidence>
<proteinExistence type="predicted"/>
<dbReference type="InterPro" id="IPR011990">
    <property type="entry name" value="TPR-like_helical_dom_sf"/>
</dbReference>
<feature type="compositionally biased region" description="Acidic residues" evidence="4">
    <location>
        <begin position="983"/>
        <end position="1005"/>
    </location>
</feature>
<keyword evidence="1" id="KW-0677">Repeat</keyword>
<feature type="repeat" description="TPR" evidence="3">
    <location>
        <begin position="405"/>
        <end position="438"/>
    </location>
</feature>
<dbReference type="Gene3D" id="1.25.40.10">
    <property type="entry name" value="Tetratricopeptide repeat domain"/>
    <property type="match status" value="3"/>
</dbReference>
<sequence length="1060" mass="119831">MQRLKEASVASKKQKVEDLPEVLTGICVQEKSLRSWIHMALAYYSRGSFENFVYLLEAAIAGCLRTYASYKEDLARANVLLAAYFTRQAYKELGSRKNALQAKVTNILRLLDGMKRPEDRQLLVVTGYALMLNPGRAQEADANFVAVLRHVPSHIPALIGRGCLAYNRQDYIGALGFFKSVLMHQPRGPADVRVAIAHCFLKLGNLDSARRSFELALEHNGRCQNALLGIAILKLNQREKASIREGINLLCAAHELNNRHPVVLSILSSHFYYVRDYNSTPTLAGNSYVLTDIPQLQSQNCFQIARCFHATKQYDQATDFYTLAVRLAPESYVLPQLGLAQMNLRRGEQGKAKVGLEILLKVMPNQIDAMRLLAKIYLAEKRIDETIKLLLKVVESRCLSRLRDYDSWLSLALAYEQKQRWNHAIEAYQRAMRIYGGKGDAYPIEWLNNVAVIQKLAQMPQKALETIDEALGLIGTKGGDHKETNMLTLRFNRGRILEELHRCDLATVAYKDIVAEYPNYLDCYLRLGVMALRQNDVIPAIDYFKDVLKHDNDSLAARSSLGNIYVTLGLTTQAMYCLNVILNNSAKLDAFTLVAVGNVCLKKIQRSLATGDNEAAKRHQQKALLFFAKALDRDPRNLWAANGIGAALSCRRHQAAGEAVFKQIVEASKVCPPSAILNLAHMALELGKHQDAIEAYRQCLEHSSRPNNSVEVMLGLAKALFLSGNAAASKMWLSKARHLAPQDPVVMFNLGLAIQEDAEQLLGRPRGKSLDLMKAELELQGAFGFFDYLANCEGQTEVPKSDAAEKANTCQSLLTKLPIELQRLRELEVLDEERIRLQEELQKEEHEQRQQQRLQREQEMAKRQAVLDRTKKLLKEPNDQAHKKEKGHRGKKNEDDQDEDEEREGKKRKRSASKAEKSAKKKKTKDEAEKQPDKYKSKEFIDSDDNESEGSEDDSATKYKRPSRKDSAKKRKNQKAIYSSSDNTDEEVIEEDENSSPEMEQMDVDSESKSVSDSESETEPLQNNINNNYQDNSNENDGMSPETTIRYMEELQRRMQASTK</sequence>
<feature type="region of interest" description="Disordered" evidence="4">
    <location>
        <begin position="842"/>
        <end position="1060"/>
    </location>
</feature>
<dbReference type="Pfam" id="PF13181">
    <property type="entry name" value="TPR_8"/>
    <property type="match status" value="2"/>
</dbReference>
<feature type="repeat" description="TPR" evidence="3">
    <location>
        <begin position="298"/>
        <end position="331"/>
    </location>
</feature>
<dbReference type="PANTHER" id="PTHR14027">
    <property type="entry name" value="RNA POLYMERASE-ASSOCIATED PROTEIN CTR9"/>
    <property type="match status" value="1"/>
</dbReference>
<dbReference type="RefSeq" id="XP_070140315.1">
    <property type="nucleotide sequence ID" value="XM_070284214.1"/>
</dbReference>
<dbReference type="InterPro" id="IPR019734">
    <property type="entry name" value="TPR_rpt"/>
</dbReference>
<keyword evidence="2 3" id="KW-0802">TPR repeat</keyword>
<dbReference type="GeneID" id="108072242"/>
<dbReference type="InterPro" id="IPR031101">
    <property type="entry name" value="Ctr9"/>
</dbReference>
<evidence type="ECO:0000256" key="2">
    <source>
        <dbReference type="ARBA" id="ARBA00022803"/>
    </source>
</evidence>
<feature type="compositionally biased region" description="Basic and acidic residues" evidence="4">
    <location>
        <begin position="913"/>
        <end position="941"/>
    </location>
</feature>
<accession>A0ABM4GC75</accession>
<dbReference type="Pfam" id="PF13432">
    <property type="entry name" value="TPR_16"/>
    <property type="match status" value="1"/>
</dbReference>
<dbReference type="PANTHER" id="PTHR14027:SF2">
    <property type="entry name" value="RNA POLYMERASE-ASSOCIATED PROTEIN CTR9 HOMOLOG"/>
    <property type="match status" value="1"/>
</dbReference>
<evidence type="ECO:0000256" key="1">
    <source>
        <dbReference type="ARBA" id="ARBA00022737"/>
    </source>
</evidence>